<feature type="region of interest" description="Disordered" evidence="1">
    <location>
        <begin position="1"/>
        <end position="21"/>
    </location>
</feature>
<gene>
    <name evidence="2" type="ORF">PCANC_13312</name>
</gene>
<organism evidence="2 3">
    <name type="scientific">Puccinia coronata f. sp. avenae</name>
    <dbReference type="NCBI Taxonomy" id="200324"/>
    <lineage>
        <taxon>Eukaryota</taxon>
        <taxon>Fungi</taxon>
        <taxon>Dikarya</taxon>
        <taxon>Basidiomycota</taxon>
        <taxon>Pucciniomycotina</taxon>
        <taxon>Pucciniomycetes</taxon>
        <taxon>Pucciniales</taxon>
        <taxon>Pucciniaceae</taxon>
        <taxon>Puccinia</taxon>
    </lineage>
</organism>
<evidence type="ECO:0000256" key="1">
    <source>
        <dbReference type="SAM" id="MobiDB-lite"/>
    </source>
</evidence>
<dbReference type="EMBL" id="PGCJ01000827">
    <property type="protein sequence ID" value="PLW18637.1"/>
    <property type="molecule type" value="Genomic_DNA"/>
</dbReference>
<keyword evidence="3" id="KW-1185">Reference proteome</keyword>
<sequence length="76" mass="8292">MSGNDAGLPAESSSKAPVTSSEAEECIRLELLHKHDENGAFEAFSNTVGLDNVRRYHDDLQEILKQIASCTADKTE</sequence>
<evidence type="ECO:0000313" key="3">
    <source>
        <dbReference type="Proteomes" id="UP000235388"/>
    </source>
</evidence>
<feature type="compositionally biased region" description="Polar residues" evidence="1">
    <location>
        <begin position="11"/>
        <end position="21"/>
    </location>
</feature>
<dbReference type="AlphaFoldDB" id="A0A2N5SZG3"/>
<proteinExistence type="predicted"/>
<accession>A0A2N5SZG3</accession>
<protein>
    <submittedName>
        <fullName evidence="2">Uncharacterized protein</fullName>
    </submittedName>
</protein>
<name>A0A2N5SZG3_9BASI</name>
<dbReference type="Proteomes" id="UP000235388">
    <property type="component" value="Unassembled WGS sequence"/>
</dbReference>
<evidence type="ECO:0000313" key="2">
    <source>
        <dbReference type="EMBL" id="PLW18637.1"/>
    </source>
</evidence>
<comment type="caution">
    <text evidence="2">The sequence shown here is derived from an EMBL/GenBank/DDBJ whole genome shotgun (WGS) entry which is preliminary data.</text>
</comment>
<reference evidence="2 3" key="1">
    <citation type="submission" date="2017-11" db="EMBL/GenBank/DDBJ databases">
        <title>De novo assembly and phasing of dikaryotic genomes from two isolates of Puccinia coronata f. sp. avenae, the causal agent of oat crown rust.</title>
        <authorList>
            <person name="Miller M.E."/>
            <person name="Zhang Y."/>
            <person name="Omidvar V."/>
            <person name="Sperschneider J."/>
            <person name="Schwessinger B."/>
            <person name="Raley C."/>
            <person name="Palmer J.M."/>
            <person name="Garnica D."/>
            <person name="Upadhyaya N."/>
            <person name="Rathjen J."/>
            <person name="Taylor J.M."/>
            <person name="Park R.F."/>
            <person name="Dodds P.N."/>
            <person name="Hirsch C.D."/>
            <person name="Kianian S.F."/>
            <person name="Figueroa M."/>
        </authorList>
    </citation>
    <scope>NUCLEOTIDE SEQUENCE [LARGE SCALE GENOMIC DNA]</scope>
    <source>
        <strain evidence="2">12NC29</strain>
    </source>
</reference>